<comment type="caution">
    <text evidence="2">The sequence shown here is derived from an EMBL/GenBank/DDBJ whole genome shotgun (WGS) entry which is preliminary data.</text>
</comment>
<feature type="compositionally biased region" description="Gly residues" evidence="1">
    <location>
        <begin position="39"/>
        <end position="48"/>
    </location>
</feature>
<accession>A0ABN2SRA0</accession>
<protein>
    <submittedName>
        <fullName evidence="2">Uncharacterized protein</fullName>
    </submittedName>
</protein>
<evidence type="ECO:0000313" key="2">
    <source>
        <dbReference type="EMBL" id="GAA1991200.1"/>
    </source>
</evidence>
<dbReference type="Proteomes" id="UP001499854">
    <property type="component" value="Unassembled WGS sequence"/>
</dbReference>
<feature type="region of interest" description="Disordered" evidence="1">
    <location>
        <begin position="33"/>
        <end position="56"/>
    </location>
</feature>
<proteinExistence type="predicted"/>
<evidence type="ECO:0000256" key="1">
    <source>
        <dbReference type="SAM" id="MobiDB-lite"/>
    </source>
</evidence>
<name>A0ABN2SRA0_9ACTN</name>
<sequence length="56" mass="5891">MNHMIQRKNQKIIQNALSRGWDMVTAPLFGADAKRGVRGAPGGSGIRGTAGADVRG</sequence>
<reference evidence="2 3" key="1">
    <citation type="journal article" date="2019" name="Int. J. Syst. Evol. Microbiol.">
        <title>The Global Catalogue of Microorganisms (GCM) 10K type strain sequencing project: providing services to taxonomists for standard genome sequencing and annotation.</title>
        <authorList>
            <consortium name="The Broad Institute Genomics Platform"/>
            <consortium name="The Broad Institute Genome Sequencing Center for Infectious Disease"/>
            <person name="Wu L."/>
            <person name="Ma J."/>
        </authorList>
    </citation>
    <scope>NUCLEOTIDE SEQUENCE [LARGE SCALE GENOMIC DNA]</scope>
    <source>
        <strain evidence="2 3">JCM 16013</strain>
    </source>
</reference>
<keyword evidence="3" id="KW-1185">Reference proteome</keyword>
<gene>
    <name evidence="2" type="ORF">GCM10009838_63280</name>
</gene>
<dbReference type="EMBL" id="BAAAQM010000045">
    <property type="protein sequence ID" value="GAA1991200.1"/>
    <property type="molecule type" value="Genomic_DNA"/>
</dbReference>
<evidence type="ECO:0000313" key="3">
    <source>
        <dbReference type="Proteomes" id="UP001499854"/>
    </source>
</evidence>
<organism evidence="2 3">
    <name type="scientific">Catenulispora subtropica</name>
    <dbReference type="NCBI Taxonomy" id="450798"/>
    <lineage>
        <taxon>Bacteria</taxon>
        <taxon>Bacillati</taxon>
        <taxon>Actinomycetota</taxon>
        <taxon>Actinomycetes</taxon>
        <taxon>Catenulisporales</taxon>
        <taxon>Catenulisporaceae</taxon>
        <taxon>Catenulispora</taxon>
    </lineage>
</organism>